<proteinExistence type="predicted"/>
<dbReference type="eggNOG" id="ENOG50338JT">
    <property type="taxonomic scope" value="Bacteria"/>
</dbReference>
<dbReference type="AlphaFoldDB" id="M0QL92"/>
<gene>
    <name evidence="2" type="ORF">GS4_23_01250</name>
</gene>
<reference evidence="2 3" key="1">
    <citation type="submission" date="2013-01" db="EMBL/GenBank/DDBJ databases">
        <title>Whole genome shotgun sequence of Gordonia soli NBRC 108243.</title>
        <authorList>
            <person name="Isaki-Nakamura S."/>
            <person name="Hosoyama A."/>
            <person name="Tsuchikane K."/>
            <person name="Ando Y."/>
            <person name="Baba S."/>
            <person name="Ohji S."/>
            <person name="Hamada M."/>
            <person name="Tamura T."/>
            <person name="Yamazoe A."/>
            <person name="Yamazaki S."/>
            <person name="Fujita N."/>
        </authorList>
    </citation>
    <scope>NUCLEOTIDE SEQUENCE [LARGE SCALE GENOMIC DNA]</scope>
    <source>
        <strain evidence="2 3">NBRC 108243</strain>
    </source>
</reference>
<keyword evidence="3" id="KW-1185">Reference proteome</keyword>
<dbReference type="EMBL" id="BANX01000023">
    <property type="protein sequence ID" value="GAC69328.1"/>
    <property type="molecule type" value="Genomic_DNA"/>
</dbReference>
<sequence>MDQFKQAFEQASDTPDVPFTIDPAPAPAVPDQSERLSALNAQIAQLLAQRAPAGWRHLGAVIALTPTHRASRLAFDVDGQAVRVPVPDEVWPLLAEQRDIAATVPAGPWLRLLVDLTPQGQLSVSYDYGDEPYGEEFLFPAEAYRADLQRYGDRRLPLWLAAHTFQEGRQLRTPQVAAERARIDSARGVSPTSGDDDFPPLHDVWTRWAAISSVFVALQSPSGPRILPATGWFEGNQRSGATLVRLPGDRAILSGGVWDARELADAYLSGGSLPDLYRGAPAWVTNVTLNNRIEGGLLTFCYWYSDGHWFKGDSPPSDECADAVPAFWAADVTADVIARVLADNPSETLTVTANAFVSACESGTVTRTLVESLFAPADRFDIDWALNQLSMAGCYRE</sequence>
<dbReference type="SUPFAM" id="SSF160424">
    <property type="entry name" value="BH3703-like"/>
    <property type="match status" value="1"/>
</dbReference>
<evidence type="ECO:0000256" key="1">
    <source>
        <dbReference type="SAM" id="MobiDB-lite"/>
    </source>
</evidence>
<evidence type="ECO:0000313" key="2">
    <source>
        <dbReference type="EMBL" id="GAC69328.1"/>
    </source>
</evidence>
<evidence type="ECO:0000313" key="3">
    <source>
        <dbReference type="Proteomes" id="UP000011666"/>
    </source>
</evidence>
<name>M0QL92_9ACTN</name>
<accession>M0QL92</accession>
<feature type="region of interest" description="Disordered" evidence="1">
    <location>
        <begin position="1"/>
        <end position="31"/>
    </location>
</feature>
<dbReference type="InterPro" id="IPR036170">
    <property type="entry name" value="YezG-like_sf"/>
</dbReference>
<organism evidence="2 3">
    <name type="scientific">Gordonia soli NBRC 108243</name>
    <dbReference type="NCBI Taxonomy" id="1223545"/>
    <lineage>
        <taxon>Bacteria</taxon>
        <taxon>Bacillati</taxon>
        <taxon>Actinomycetota</taxon>
        <taxon>Actinomycetes</taxon>
        <taxon>Mycobacteriales</taxon>
        <taxon>Gordoniaceae</taxon>
        <taxon>Gordonia</taxon>
    </lineage>
</organism>
<dbReference type="Proteomes" id="UP000011666">
    <property type="component" value="Unassembled WGS sequence"/>
</dbReference>
<protein>
    <submittedName>
        <fullName evidence="2">Uncharacterized protein</fullName>
    </submittedName>
</protein>
<comment type="caution">
    <text evidence="2">The sequence shown here is derived from an EMBL/GenBank/DDBJ whole genome shotgun (WGS) entry which is preliminary data.</text>
</comment>